<evidence type="ECO:0008006" key="4">
    <source>
        <dbReference type="Google" id="ProtNLM"/>
    </source>
</evidence>
<dbReference type="RefSeq" id="WP_005183201.1">
    <property type="nucleotide sequence ID" value="NZ_BAED01000019.1"/>
</dbReference>
<evidence type="ECO:0000313" key="3">
    <source>
        <dbReference type="Proteomes" id="UP000006023"/>
    </source>
</evidence>
<dbReference type="AlphaFoldDB" id="G7GL52"/>
<keyword evidence="1" id="KW-0812">Transmembrane</keyword>
<keyword evidence="3" id="KW-1185">Reference proteome</keyword>
<reference evidence="2 3" key="1">
    <citation type="submission" date="2011-11" db="EMBL/GenBank/DDBJ databases">
        <title>Whole genome shotgun sequence of Gordonia amarae NBRC 15530.</title>
        <authorList>
            <person name="Takarada H."/>
            <person name="Hosoyama A."/>
            <person name="Tsuchikane K."/>
            <person name="Katsumata H."/>
            <person name="Yamazaki S."/>
            <person name="Fujita N."/>
        </authorList>
    </citation>
    <scope>NUCLEOTIDE SEQUENCE [LARGE SCALE GENOMIC DNA]</scope>
    <source>
        <strain evidence="2 3">NBRC 15530</strain>
    </source>
</reference>
<evidence type="ECO:0000256" key="1">
    <source>
        <dbReference type="SAM" id="Phobius"/>
    </source>
</evidence>
<dbReference type="STRING" id="1075090.GOAMR_19_00140"/>
<gene>
    <name evidence="2" type="ORF">GOAMR_19_00140</name>
</gene>
<proteinExistence type="predicted"/>
<dbReference type="PANTHER" id="PTHR36832:SF2">
    <property type="entry name" value="INTEGRAL MEMBRANE PROTEIN"/>
    <property type="match status" value="1"/>
</dbReference>
<keyword evidence="1" id="KW-1133">Transmembrane helix</keyword>
<protein>
    <recommendedName>
        <fullName evidence="4">ABC transporter permease protein</fullName>
    </recommendedName>
</protein>
<sequence length="84" mass="9027">MVASGFLAGLFVPVRLFPDWLRTLAHCTPFPSTLMTPVDVLTGMSTGRDAVVAVLVQLAWLAALAVVGERMTVRGHRHLEIQGG</sequence>
<accession>G7GL52</accession>
<dbReference type="eggNOG" id="COG4587">
    <property type="taxonomic scope" value="Bacteria"/>
</dbReference>
<name>G7GL52_9ACTN</name>
<organism evidence="2 3">
    <name type="scientific">Gordonia amarae NBRC 15530</name>
    <dbReference type="NCBI Taxonomy" id="1075090"/>
    <lineage>
        <taxon>Bacteria</taxon>
        <taxon>Bacillati</taxon>
        <taxon>Actinomycetota</taxon>
        <taxon>Actinomycetes</taxon>
        <taxon>Mycobacteriales</taxon>
        <taxon>Gordoniaceae</taxon>
        <taxon>Gordonia</taxon>
    </lineage>
</organism>
<dbReference type="EMBL" id="BAED01000019">
    <property type="protein sequence ID" value="GAB04327.1"/>
    <property type="molecule type" value="Genomic_DNA"/>
</dbReference>
<evidence type="ECO:0000313" key="2">
    <source>
        <dbReference type="EMBL" id="GAB04327.1"/>
    </source>
</evidence>
<keyword evidence="1" id="KW-0472">Membrane</keyword>
<comment type="caution">
    <text evidence="2">The sequence shown here is derived from an EMBL/GenBank/DDBJ whole genome shotgun (WGS) entry which is preliminary data.</text>
</comment>
<dbReference type="Proteomes" id="UP000006023">
    <property type="component" value="Unassembled WGS sequence"/>
</dbReference>
<feature type="transmembrane region" description="Helical" evidence="1">
    <location>
        <begin position="50"/>
        <end position="68"/>
    </location>
</feature>
<dbReference type="PANTHER" id="PTHR36832">
    <property type="entry name" value="SLR1174 PROTEIN-RELATED"/>
    <property type="match status" value="1"/>
</dbReference>